<dbReference type="CDD" id="cd07389">
    <property type="entry name" value="MPP_PhoD"/>
    <property type="match status" value="1"/>
</dbReference>
<reference evidence="4" key="1">
    <citation type="submission" date="2016-06" db="EMBL/GenBank/DDBJ databases">
        <title>Draft Genome sequence of the fungus Inonotus baumii.</title>
        <authorList>
            <person name="Zhu H."/>
            <person name="Lin W."/>
        </authorList>
    </citation>
    <scope>NUCLEOTIDE SEQUENCE</scope>
    <source>
        <strain evidence="4">821</strain>
    </source>
</reference>
<feature type="domain" description="PhoD-like phosphatase" evidence="3">
    <location>
        <begin position="717"/>
        <end position="908"/>
    </location>
</feature>
<dbReference type="OrthoDB" id="2419400at2759"/>
<dbReference type="InterPro" id="IPR043904">
    <property type="entry name" value="PhoD_2-like"/>
</dbReference>
<dbReference type="PANTHER" id="PTHR46689">
    <property type="entry name" value="MEMBRANE PROTEIN, PUTATIVE-RELATED"/>
    <property type="match status" value="1"/>
</dbReference>
<feature type="domain" description="PhoD-like phosphatase" evidence="3">
    <location>
        <begin position="439"/>
        <end position="704"/>
    </location>
</feature>
<keyword evidence="2" id="KW-1133">Transmembrane helix</keyword>
<dbReference type="InterPro" id="IPR038607">
    <property type="entry name" value="PhoD-like_sf"/>
</dbReference>
<dbReference type="InterPro" id="IPR018946">
    <property type="entry name" value="PhoD-like_MPP"/>
</dbReference>
<feature type="compositionally biased region" description="Basic and acidic residues" evidence="1">
    <location>
        <begin position="877"/>
        <end position="895"/>
    </location>
</feature>
<keyword evidence="5" id="KW-1185">Reference proteome</keyword>
<accession>A0A9Q5HZB5</accession>
<keyword evidence="2" id="KW-0812">Transmembrane</keyword>
<organism evidence="4 5">
    <name type="scientific">Sanghuangporus baumii</name>
    <name type="common">Phellinus baumii</name>
    <dbReference type="NCBI Taxonomy" id="108892"/>
    <lineage>
        <taxon>Eukaryota</taxon>
        <taxon>Fungi</taxon>
        <taxon>Dikarya</taxon>
        <taxon>Basidiomycota</taxon>
        <taxon>Agaricomycotina</taxon>
        <taxon>Agaricomycetes</taxon>
        <taxon>Hymenochaetales</taxon>
        <taxon>Hymenochaetaceae</taxon>
        <taxon>Sanghuangporus</taxon>
    </lineage>
</organism>
<evidence type="ECO:0000313" key="5">
    <source>
        <dbReference type="Proteomes" id="UP000757232"/>
    </source>
</evidence>
<dbReference type="PANTHER" id="PTHR46689:SF3">
    <property type="entry name" value="PHOD-LIKE PHOSPHATASE DOMAIN-CONTAINING PROTEIN"/>
    <property type="match status" value="1"/>
</dbReference>
<dbReference type="Gene3D" id="3.60.21.70">
    <property type="entry name" value="PhoD-like phosphatase"/>
    <property type="match status" value="1"/>
</dbReference>
<evidence type="ECO:0000313" key="4">
    <source>
        <dbReference type="EMBL" id="OCB88778.1"/>
    </source>
</evidence>
<evidence type="ECO:0000256" key="2">
    <source>
        <dbReference type="SAM" id="Phobius"/>
    </source>
</evidence>
<feature type="region of interest" description="Disordered" evidence="1">
    <location>
        <begin position="875"/>
        <end position="914"/>
    </location>
</feature>
<keyword evidence="2" id="KW-0472">Membrane</keyword>
<comment type="caution">
    <text evidence="4">The sequence shown here is derived from an EMBL/GenBank/DDBJ whole genome shotgun (WGS) entry which is preliminary data.</text>
</comment>
<feature type="transmembrane region" description="Helical" evidence="2">
    <location>
        <begin position="187"/>
        <end position="208"/>
    </location>
</feature>
<feature type="region of interest" description="Disordered" evidence="1">
    <location>
        <begin position="411"/>
        <end position="435"/>
    </location>
</feature>
<protein>
    <recommendedName>
        <fullName evidence="3">PhoD-like phosphatase domain-containing protein</fullName>
    </recommendedName>
</protein>
<feature type="transmembrane region" description="Helical" evidence="2">
    <location>
        <begin position="147"/>
        <end position="167"/>
    </location>
</feature>
<gene>
    <name evidence="4" type="ORF">A7U60_g4067</name>
</gene>
<evidence type="ECO:0000256" key="1">
    <source>
        <dbReference type="SAM" id="MobiDB-lite"/>
    </source>
</evidence>
<dbReference type="Proteomes" id="UP000757232">
    <property type="component" value="Unassembled WGS sequence"/>
</dbReference>
<feature type="region of interest" description="Disordered" evidence="1">
    <location>
        <begin position="285"/>
        <end position="312"/>
    </location>
</feature>
<dbReference type="EMBL" id="LNZH02000171">
    <property type="protein sequence ID" value="OCB88778.1"/>
    <property type="molecule type" value="Genomic_DNA"/>
</dbReference>
<evidence type="ECO:0000259" key="3">
    <source>
        <dbReference type="Pfam" id="PF19050"/>
    </source>
</evidence>
<name>A0A9Q5HZB5_SANBA</name>
<sequence length="975" mass="108372">MIFGSKLSLIYRFFVLNLAFIKLPLTLSANLNTSSDEVVVYAADPRMQYSPPLDSVSGAWSPLYIPSLDRNASRTLESTASVSLVFQDFPPLSVNIDNSSTIVEAFDDGTDILTIFLFPSGLDPSVNHTDLVQKTANSGSSDSPWNIVAFGIIVPFFIQFASASSRAVTPTVSASSTAVVNVNVKAAIGGAIGGIAALIACVCVLLLLRRSLQRRRRSSDLVPVPFSVTMAQSRAGVLSNLRRPRFTFRRRFSLGSSNIATMNSTENDSVGQMSIRRRSNELVTRGIGPRPVSRPPTYTTHDALSQTSNTGPPPYVYQDDPFRDQDHTTSTWNGSILVVLRGLPSEPPTLCIQPTLDGHKAPAATNLLSEKGRTFWRFNISVPLKDGEDTRVGYRIGLPRDKDDDAVVREKGKENETGNMELHRNGQDEDKDHPDENEFAFWVPAKDETMRILFHSCNGFSLGVKEGTFAGPVLWKDVMRVRSEQPLHVMIGGGDQVYSDAVRTKGPLRGWAEVKSPRKRAKVPMTEKLGEELDDWYFKNYCEWYSAEPFCEAAASIPSLQLFDDHDIIDGFGSYEDKWMRAPIFLSIGTVAWKYYMLFQQHTPPKGEEREDPTWVLGTEKGPYIREYSRSICTNLGKRVAFYGLDCRVDRTLERVCYGSTYDAMFARLDKEVVRGQTNHLILLLGVPIAYPRLVWLEYLLSTHTVTLIRWLNKVFGIAGGVFNKFDGSAELLDDLNDHWCAHPHKKERNAFVKRLQRFARDKQVRVTILSGDVHLAAIGRFFSKASLEIPQNKDPRYMVNIVSSAITNTPPPNAIANLLDKRNKLHHLDGTTDENLMTLFYQNPDGKANRVNRTTLPARNYCIITEHAGLSANGLHSRDARAPTEKEGTEKESRIANGNVESEGQEGAKSGGNTEDMIVAHHQTGGVDHPSAAAPRDGTTRKYALDICIRAEIDPKSAEGKTLGYGFSIPFLEI</sequence>
<feature type="compositionally biased region" description="Polar residues" evidence="1">
    <location>
        <begin position="296"/>
        <end position="310"/>
    </location>
</feature>
<proteinExistence type="predicted"/>
<dbReference type="Pfam" id="PF19050">
    <property type="entry name" value="PhoD_2"/>
    <property type="match status" value="2"/>
</dbReference>
<dbReference type="AlphaFoldDB" id="A0A9Q5HZB5"/>
<dbReference type="GO" id="GO:0016020">
    <property type="term" value="C:membrane"/>
    <property type="evidence" value="ECO:0007669"/>
    <property type="project" value="TreeGrafter"/>
</dbReference>